<proteinExistence type="predicted"/>
<gene>
    <name evidence="6" type="ORF">APR03_004603</name>
</gene>
<protein>
    <submittedName>
        <fullName evidence="6">Transcriptional regulator, TetR family</fullName>
    </submittedName>
</protein>
<dbReference type="GO" id="GO:0000976">
    <property type="term" value="F:transcription cis-regulatory region binding"/>
    <property type="evidence" value="ECO:0007669"/>
    <property type="project" value="TreeGrafter"/>
</dbReference>
<keyword evidence="2 4" id="KW-0238">DNA-binding</keyword>
<evidence type="ECO:0000259" key="5">
    <source>
        <dbReference type="PROSITE" id="PS50977"/>
    </source>
</evidence>
<dbReference type="InterPro" id="IPR009057">
    <property type="entry name" value="Homeodomain-like_sf"/>
</dbReference>
<keyword evidence="1" id="KW-0805">Transcription regulation</keyword>
<dbReference type="InterPro" id="IPR011075">
    <property type="entry name" value="TetR_C"/>
</dbReference>
<dbReference type="Proteomes" id="UP001139493">
    <property type="component" value="Unassembled WGS sequence"/>
</dbReference>
<dbReference type="PANTHER" id="PTHR30055">
    <property type="entry name" value="HTH-TYPE TRANSCRIPTIONAL REGULATOR RUTR"/>
    <property type="match status" value="1"/>
</dbReference>
<dbReference type="SUPFAM" id="SSF46689">
    <property type="entry name" value="Homeodomain-like"/>
    <property type="match status" value="1"/>
</dbReference>
<feature type="domain" description="HTH tetR-type" evidence="5">
    <location>
        <begin position="9"/>
        <end position="69"/>
    </location>
</feature>
<feature type="DNA-binding region" description="H-T-H motif" evidence="4">
    <location>
        <begin position="32"/>
        <end position="51"/>
    </location>
</feature>
<dbReference type="InterPro" id="IPR001647">
    <property type="entry name" value="HTH_TetR"/>
</dbReference>
<dbReference type="Pfam" id="PF00440">
    <property type="entry name" value="TetR_N"/>
    <property type="match status" value="1"/>
</dbReference>
<comment type="caution">
    <text evidence="6">The sequence shown here is derived from an EMBL/GenBank/DDBJ whole genome shotgun (WGS) entry which is preliminary data.</text>
</comment>
<accession>A0A9X2GEU0</accession>
<dbReference type="Pfam" id="PF16859">
    <property type="entry name" value="TetR_C_11"/>
    <property type="match status" value="1"/>
</dbReference>
<dbReference type="GO" id="GO:0003700">
    <property type="term" value="F:DNA-binding transcription factor activity"/>
    <property type="evidence" value="ECO:0007669"/>
    <property type="project" value="TreeGrafter"/>
</dbReference>
<evidence type="ECO:0000313" key="7">
    <source>
        <dbReference type="Proteomes" id="UP001139493"/>
    </source>
</evidence>
<dbReference type="PANTHER" id="PTHR30055:SF148">
    <property type="entry name" value="TETR-FAMILY TRANSCRIPTIONAL REGULATOR"/>
    <property type="match status" value="1"/>
</dbReference>
<name>A0A9X2GEU0_9MICO</name>
<evidence type="ECO:0000256" key="4">
    <source>
        <dbReference type="PROSITE-ProRule" id="PRU00335"/>
    </source>
</evidence>
<organism evidence="6 7">
    <name type="scientific">Promicromonospora thailandica</name>
    <dbReference type="NCBI Taxonomy" id="765201"/>
    <lineage>
        <taxon>Bacteria</taxon>
        <taxon>Bacillati</taxon>
        <taxon>Actinomycetota</taxon>
        <taxon>Actinomycetes</taxon>
        <taxon>Micrococcales</taxon>
        <taxon>Promicromonosporaceae</taxon>
        <taxon>Promicromonospora</taxon>
    </lineage>
</organism>
<dbReference type="PRINTS" id="PR00455">
    <property type="entry name" value="HTHTETR"/>
</dbReference>
<dbReference type="RefSeq" id="WP_253839627.1">
    <property type="nucleotide sequence ID" value="NZ_JAMTCS010000016.1"/>
</dbReference>
<dbReference type="InterPro" id="IPR036271">
    <property type="entry name" value="Tet_transcr_reg_TetR-rel_C_sf"/>
</dbReference>
<dbReference type="PROSITE" id="PS50977">
    <property type="entry name" value="HTH_TETR_2"/>
    <property type="match status" value="1"/>
</dbReference>
<keyword evidence="3" id="KW-0804">Transcription</keyword>
<evidence type="ECO:0000256" key="2">
    <source>
        <dbReference type="ARBA" id="ARBA00023125"/>
    </source>
</evidence>
<evidence type="ECO:0000313" key="6">
    <source>
        <dbReference type="EMBL" id="MCP2267231.1"/>
    </source>
</evidence>
<dbReference type="Gene3D" id="1.10.357.10">
    <property type="entry name" value="Tetracycline Repressor, domain 2"/>
    <property type="match status" value="1"/>
</dbReference>
<dbReference type="Gene3D" id="1.10.10.60">
    <property type="entry name" value="Homeodomain-like"/>
    <property type="match status" value="1"/>
</dbReference>
<dbReference type="InterPro" id="IPR050109">
    <property type="entry name" value="HTH-type_TetR-like_transc_reg"/>
</dbReference>
<dbReference type="SUPFAM" id="SSF48498">
    <property type="entry name" value="Tetracyclin repressor-like, C-terminal domain"/>
    <property type="match status" value="1"/>
</dbReference>
<evidence type="ECO:0000256" key="1">
    <source>
        <dbReference type="ARBA" id="ARBA00023015"/>
    </source>
</evidence>
<dbReference type="AlphaFoldDB" id="A0A9X2GEU0"/>
<sequence length="187" mass="20357">MDRSDPRYLRSRASILDAARSLLLSGGPGAVTHVQVATQAGVGRATVYRHWPRAEDLLGDVMETVPFPFFSEPRTPTREWLRSTVAELVDQLQLTEVRAVATTLASASVWDAAMDRRRERFTSVLRDRVASALTEAAERGEVELRVPADQAAALVLGAVHYRAVLEHARADPAVVDAAVDAVGTWSA</sequence>
<evidence type="ECO:0000256" key="3">
    <source>
        <dbReference type="ARBA" id="ARBA00023163"/>
    </source>
</evidence>
<reference evidence="6" key="1">
    <citation type="submission" date="2022-06" db="EMBL/GenBank/DDBJ databases">
        <title>Genomic Encyclopedia of Archaeal and Bacterial Type Strains, Phase II (KMG-II): from individual species to whole genera.</title>
        <authorList>
            <person name="Goeker M."/>
        </authorList>
    </citation>
    <scope>NUCLEOTIDE SEQUENCE</scope>
    <source>
        <strain evidence="6">DSM 26652</strain>
    </source>
</reference>
<keyword evidence="7" id="KW-1185">Reference proteome</keyword>
<dbReference type="EMBL" id="JAMTCS010000016">
    <property type="protein sequence ID" value="MCP2267231.1"/>
    <property type="molecule type" value="Genomic_DNA"/>
</dbReference>